<keyword evidence="7" id="KW-0539">Nucleus</keyword>
<dbReference type="InterPro" id="IPR027806">
    <property type="entry name" value="HARBI1_dom"/>
</dbReference>
<dbReference type="GO" id="GO:0004518">
    <property type="term" value="F:nuclease activity"/>
    <property type="evidence" value="ECO:0007669"/>
    <property type="project" value="UniProtKB-KW"/>
</dbReference>
<name>A0A8B8BNA9_CRAVI</name>
<comment type="cofactor">
    <cofactor evidence="1">
        <name>a divalent metal cation</name>
        <dbReference type="ChEBI" id="CHEBI:60240"/>
    </cofactor>
</comment>
<dbReference type="PANTHER" id="PTHR22930">
    <property type="match status" value="1"/>
</dbReference>
<sequence>MADVNSKMQLIKSVFFYLMEDEDINDEYDNAIDEIAIVMQHVANERKMRQRIAEFFTETVPAYSPDEFSSHFRMRRETFEEVCRQIVSTECFPTEHLNGREIIEPSKQVMISIWMLANMEGYRQISDRFNVTYSSVHRCFMRTCTALQSLSAEKIKWPTGAGANEIMEGFEQMKGFPRVIGAVDGCHIQIKTPQDAYHPMSYLNRKKDYSVILQAVCDHKLRFTDIVSGWPGSVHDARVFKNSELYSRSHQLFPGDMHILGDAAYPLHSWILTPFRDTGNLSEPQKRYNNIHSVTRQTIERAFGLLKSKWRRLRFLDMTKLENVPMVITAACTLHNVCIEQNEEDASIEIDDEISVAIDDDDDDRLNAPQNQRASAKRNSLVNFFSGQGQ</sequence>
<dbReference type="KEGG" id="cvn:111111607"/>
<dbReference type="GeneID" id="111111607"/>
<keyword evidence="10" id="KW-1185">Reference proteome</keyword>
<proteinExistence type="inferred from homology"/>
<evidence type="ECO:0000256" key="4">
    <source>
        <dbReference type="ARBA" id="ARBA00022722"/>
    </source>
</evidence>
<evidence type="ECO:0000256" key="3">
    <source>
        <dbReference type="ARBA" id="ARBA00006958"/>
    </source>
</evidence>
<organism evidence="10 11">
    <name type="scientific">Crassostrea virginica</name>
    <name type="common">Eastern oyster</name>
    <dbReference type="NCBI Taxonomy" id="6565"/>
    <lineage>
        <taxon>Eukaryota</taxon>
        <taxon>Metazoa</taxon>
        <taxon>Spiralia</taxon>
        <taxon>Lophotrochozoa</taxon>
        <taxon>Mollusca</taxon>
        <taxon>Bivalvia</taxon>
        <taxon>Autobranchia</taxon>
        <taxon>Pteriomorphia</taxon>
        <taxon>Ostreida</taxon>
        <taxon>Ostreoidea</taxon>
        <taxon>Ostreidae</taxon>
        <taxon>Crassostrea</taxon>
    </lineage>
</organism>
<evidence type="ECO:0000256" key="6">
    <source>
        <dbReference type="ARBA" id="ARBA00022801"/>
    </source>
</evidence>
<dbReference type="InterPro" id="IPR045249">
    <property type="entry name" value="HARBI1-like"/>
</dbReference>
<gene>
    <name evidence="11" type="primary">LOC111111607</name>
</gene>
<dbReference type="RefSeq" id="XP_022304391.1">
    <property type="nucleotide sequence ID" value="XM_022448683.1"/>
</dbReference>
<dbReference type="AlphaFoldDB" id="A0A8B8BNA9"/>
<protein>
    <submittedName>
        <fullName evidence="11">Nuclease HARBI1</fullName>
    </submittedName>
</protein>
<evidence type="ECO:0000313" key="10">
    <source>
        <dbReference type="Proteomes" id="UP000694844"/>
    </source>
</evidence>
<dbReference type="Proteomes" id="UP000694844">
    <property type="component" value="Chromosome 9"/>
</dbReference>
<evidence type="ECO:0000256" key="8">
    <source>
        <dbReference type="SAM" id="MobiDB-lite"/>
    </source>
</evidence>
<feature type="domain" description="DDE Tnp4" evidence="9">
    <location>
        <begin position="183"/>
        <end position="336"/>
    </location>
</feature>
<dbReference type="GO" id="GO:0005634">
    <property type="term" value="C:nucleus"/>
    <property type="evidence" value="ECO:0007669"/>
    <property type="project" value="UniProtKB-SubCell"/>
</dbReference>
<evidence type="ECO:0000256" key="7">
    <source>
        <dbReference type="ARBA" id="ARBA00023242"/>
    </source>
</evidence>
<dbReference type="OrthoDB" id="5983017at2759"/>
<feature type="region of interest" description="Disordered" evidence="8">
    <location>
        <begin position="359"/>
        <end position="379"/>
    </location>
</feature>
<evidence type="ECO:0000256" key="2">
    <source>
        <dbReference type="ARBA" id="ARBA00004123"/>
    </source>
</evidence>
<evidence type="ECO:0000256" key="5">
    <source>
        <dbReference type="ARBA" id="ARBA00022723"/>
    </source>
</evidence>
<evidence type="ECO:0000256" key="1">
    <source>
        <dbReference type="ARBA" id="ARBA00001968"/>
    </source>
</evidence>
<dbReference type="GO" id="GO:0046872">
    <property type="term" value="F:metal ion binding"/>
    <property type="evidence" value="ECO:0007669"/>
    <property type="project" value="UniProtKB-KW"/>
</dbReference>
<comment type="subcellular location">
    <subcellularLocation>
        <location evidence="2">Nucleus</location>
    </subcellularLocation>
</comment>
<comment type="similarity">
    <text evidence="3">Belongs to the HARBI1 family.</text>
</comment>
<keyword evidence="6" id="KW-0378">Hydrolase</keyword>
<dbReference type="PANTHER" id="PTHR22930:SF85">
    <property type="entry name" value="GH03217P-RELATED"/>
    <property type="match status" value="1"/>
</dbReference>
<accession>A0A8B8BNA9</accession>
<evidence type="ECO:0000259" key="9">
    <source>
        <dbReference type="Pfam" id="PF13359"/>
    </source>
</evidence>
<reference evidence="11" key="1">
    <citation type="submission" date="2025-08" db="UniProtKB">
        <authorList>
            <consortium name="RefSeq"/>
        </authorList>
    </citation>
    <scope>IDENTIFICATION</scope>
    <source>
        <tissue evidence="11">Whole sample</tissue>
    </source>
</reference>
<dbReference type="GO" id="GO:0016787">
    <property type="term" value="F:hydrolase activity"/>
    <property type="evidence" value="ECO:0007669"/>
    <property type="project" value="UniProtKB-KW"/>
</dbReference>
<feature type="compositionally biased region" description="Polar residues" evidence="8">
    <location>
        <begin position="368"/>
        <end position="379"/>
    </location>
</feature>
<dbReference type="Pfam" id="PF13359">
    <property type="entry name" value="DDE_Tnp_4"/>
    <property type="match status" value="1"/>
</dbReference>
<evidence type="ECO:0000313" key="11">
    <source>
        <dbReference type="RefSeq" id="XP_022304391.1"/>
    </source>
</evidence>
<keyword evidence="4" id="KW-0540">Nuclease</keyword>
<keyword evidence="5" id="KW-0479">Metal-binding</keyword>